<keyword evidence="4" id="KW-0479">Metal-binding</keyword>
<keyword evidence="6" id="KW-0281">Fimbrium</keyword>
<reference evidence="8" key="1">
    <citation type="submission" date="2023-02" db="EMBL/GenBank/DDBJ databases">
        <title>Tahibacter soli sp. nov. isolated from soil.</title>
        <authorList>
            <person name="Baek J.H."/>
            <person name="Lee J.K."/>
            <person name="Choi D.G."/>
            <person name="Jeon C.O."/>
        </authorList>
    </citation>
    <scope>NUCLEOTIDE SEQUENCE</scope>
    <source>
        <strain evidence="8">BL</strain>
    </source>
</reference>
<evidence type="ECO:0000256" key="5">
    <source>
        <dbReference type="ARBA" id="ARBA00022837"/>
    </source>
</evidence>
<protein>
    <submittedName>
        <fullName evidence="8">PilC/PilY family type IV pilus protein</fullName>
    </submittedName>
</protein>
<dbReference type="GO" id="GO:0009289">
    <property type="term" value="C:pilus"/>
    <property type="evidence" value="ECO:0007669"/>
    <property type="project" value="UniProtKB-SubCell"/>
</dbReference>
<dbReference type="Pfam" id="PF05567">
    <property type="entry name" value="T4P_PilY1"/>
    <property type="match status" value="1"/>
</dbReference>
<dbReference type="Gene3D" id="2.130.10.10">
    <property type="entry name" value="YVTN repeat-like/Quinoprotein amine dehydrogenase"/>
    <property type="match status" value="1"/>
</dbReference>
<evidence type="ECO:0000256" key="3">
    <source>
        <dbReference type="ARBA" id="ARBA00022558"/>
    </source>
</evidence>
<dbReference type="SUPFAM" id="SSF50998">
    <property type="entry name" value="Quinoprotein alcohol dehydrogenase-like"/>
    <property type="match status" value="1"/>
</dbReference>
<name>A0A9X3YQK3_9GAMM</name>
<dbReference type="EMBL" id="JAOVZO020000020">
    <property type="protein sequence ID" value="MDC8015650.1"/>
    <property type="molecule type" value="Genomic_DNA"/>
</dbReference>
<evidence type="ECO:0000256" key="6">
    <source>
        <dbReference type="ARBA" id="ARBA00023263"/>
    </source>
</evidence>
<accession>A0A9X3YQK3</accession>
<gene>
    <name evidence="8" type="ORF">OD750_024245</name>
</gene>
<keyword evidence="5" id="KW-0106">Calcium</keyword>
<proteinExistence type="inferred from homology"/>
<evidence type="ECO:0000256" key="4">
    <source>
        <dbReference type="ARBA" id="ARBA00022723"/>
    </source>
</evidence>
<comment type="caution">
    <text evidence="8">The sequence shown here is derived from an EMBL/GenBank/DDBJ whole genome shotgun (WGS) entry which is preliminary data.</text>
</comment>
<keyword evidence="9" id="KW-1185">Reference proteome</keyword>
<sequence length="987" mass="104627">MARSSLATAFAGSGDAFRIAYQNLTRSPFGDDSTIEAFTGTARDAFFKWLLTDRVNGSGTPNRQAMGRAMTFFSSGFSNGRGTGANGRFNPYWENIPGQPNGGRELTCRQNFHLFVTDGYWNLGTPADASPRVSEAFALPDGRQYRPSSPHTRVYANETRPSDNAAAPSLADLGFRSWANDLRPDLANHVPQYLADSRTGVTDPGTRPVTRPFDDDEIYFNPANDPATWQHMVNYTVGLGIAGTLPSSTPEEMAGTIRSLRTGGLRWPVPQTNESDRRKLDDTWRAAVNSRGGFLSAGDPEALIHGIENLLRSATADRQGATTTASATSAILTAGNLAFGTSYSSTTWSGDLFARSMGADGKPSTANQWSAATQLAARSPATRVIVTHDGNTGKPFQYASLSAAQKNVLDRNPALVTGDRTRRENPAHWSSDGLGSRRVDYLRGDRAAETAAPNFRARTGLLGAIIDSQPLYVSSAGGLRDAFPFGSPEHRAYAAGNSYENYVLAKRDRAPTLYVGSNDGMLHAFDATNGAERWAYVPGTLIANGRMTRMTQPSGGLVPGADDSPISNDAFINGQWRTVLVGTLRLGGRGVYALDISDAAVGNETAVARKVLWEFNSGGAGGGNLGYTYGSANIVRLNTGKWAVVVASGYFPVDGLDSDAPAAAANRTSLFVLDLETGNVIRELQTPANVTSYGLSRPGAYDADENLTTDVLMAGDLAGNLWRFDIGAADPGQWTVKHFFKTYAQDGDVGKLPITVMPLVMGDRIAQAPIWIFGTGKFIGEPDRETTGVATQSFFGVRDFTYSNGAASVTYPILPGSLVAQTLSAAGGNNGLRNLTAADVPKASPGWRIALPLAAGERNTVTATALDASQLVVLTSLIPLSGGDPCSSARSGATMVVDASTGGVAFKDAERMQPKVTIPGGDRMTVGRVVSNPPASGSATVGVGQGGGSLQVLIGDTPADTPPIRVDSPYWTRQSWRELFNVYESNP</sequence>
<evidence type="ECO:0000313" key="8">
    <source>
        <dbReference type="EMBL" id="MDC8015650.1"/>
    </source>
</evidence>
<dbReference type="AlphaFoldDB" id="A0A9X3YQK3"/>
<dbReference type="RefSeq" id="WP_263541201.1">
    <property type="nucleotide sequence ID" value="NZ_JAOVZO020000020.1"/>
</dbReference>
<evidence type="ECO:0000259" key="7">
    <source>
        <dbReference type="Pfam" id="PF05567"/>
    </source>
</evidence>
<dbReference type="InterPro" id="IPR008707">
    <property type="entry name" value="B-propeller_PilY1"/>
</dbReference>
<dbReference type="Proteomes" id="UP001139971">
    <property type="component" value="Unassembled WGS sequence"/>
</dbReference>
<evidence type="ECO:0000256" key="1">
    <source>
        <dbReference type="ARBA" id="ARBA00004561"/>
    </source>
</evidence>
<evidence type="ECO:0000313" key="9">
    <source>
        <dbReference type="Proteomes" id="UP001139971"/>
    </source>
</evidence>
<evidence type="ECO:0000256" key="2">
    <source>
        <dbReference type="ARBA" id="ARBA00008387"/>
    </source>
</evidence>
<comment type="subcellular location">
    <subcellularLocation>
        <location evidence="1">Fimbrium</location>
    </subcellularLocation>
</comment>
<dbReference type="GO" id="GO:0046872">
    <property type="term" value="F:metal ion binding"/>
    <property type="evidence" value="ECO:0007669"/>
    <property type="project" value="UniProtKB-KW"/>
</dbReference>
<dbReference type="InterPro" id="IPR015943">
    <property type="entry name" value="WD40/YVTN_repeat-like_dom_sf"/>
</dbReference>
<organism evidence="8 9">
    <name type="scientific">Tahibacter soli</name>
    <dbReference type="NCBI Taxonomy" id="2983605"/>
    <lineage>
        <taxon>Bacteria</taxon>
        <taxon>Pseudomonadati</taxon>
        <taxon>Pseudomonadota</taxon>
        <taxon>Gammaproteobacteria</taxon>
        <taxon>Lysobacterales</taxon>
        <taxon>Rhodanobacteraceae</taxon>
        <taxon>Tahibacter</taxon>
    </lineage>
</organism>
<keyword evidence="3" id="KW-1029">Fimbrium biogenesis</keyword>
<dbReference type="InterPro" id="IPR011047">
    <property type="entry name" value="Quinoprotein_ADH-like_sf"/>
</dbReference>
<feature type="domain" description="PilY1 beta-propeller" evidence="7">
    <location>
        <begin position="496"/>
        <end position="824"/>
    </location>
</feature>
<comment type="similarity">
    <text evidence="2">Belongs to the PilY1 family.</text>
</comment>